<gene>
    <name evidence="6" type="ORF">ZOSMA_252G00270</name>
</gene>
<evidence type="ECO:0000256" key="1">
    <source>
        <dbReference type="ARBA" id="ARBA00004127"/>
    </source>
</evidence>
<comment type="caution">
    <text evidence="6">The sequence shown here is derived from an EMBL/GenBank/DDBJ whole genome shotgun (WGS) entry which is preliminary data.</text>
</comment>
<evidence type="ECO:0000256" key="3">
    <source>
        <dbReference type="SAM" id="MobiDB-lite"/>
    </source>
</evidence>
<dbReference type="PANTHER" id="PTHR24093">
    <property type="entry name" value="CATION TRANSPORTING ATPASE"/>
    <property type="match status" value="1"/>
</dbReference>
<dbReference type="OrthoDB" id="3352408at2759"/>
<evidence type="ECO:0000313" key="7">
    <source>
        <dbReference type="Proteomes" id="UP000036987"/>
    </source>
</evidence>
<proteinExistence type="predicted"/>
<dbReference type="InterPro" id="IPR004014">
    <property type="entry name" value="ATPase_P-typ_cation-transptr_N"/>
</dbReference>
<dbReference type="GO" id="GO:0005516">
    <property type="term" value="F:calmodulin binding"/>
    <property type="evidence" value="ECO:0007669"/>
    <property type="project" value="InterPro"/>
</dbReference>
<dbReference type="STRING" id="29655.A0A0K9PG38"/>
<dbReference type="Proteomes" id="UP000036987">
    <property type="component" value="Unassembled WGS sequence"/>
</dbReference>
<sequence length="244" mass="27485">MSQKPAESVGSQRSRYRSFDEEAGGSRENDSDDDDLDDDAFDIPSKNAPVQSLKRWRQTVFVLNAARRFRYTLDLKKEKEQEQLKGRIRTHAQVIRAAILFREAGEKALSGLSEVSQSDHISNYGITSEKLISLTRDHNIAALTSYGGVNGLSNLLKTNLEQGICDDSEILNRRNEFGANTYPQKKGKSFWVLLYEAMQDLTLIILIVAAALSLGLGMKTEVHFSMTLYSWALKKINFMPQFQG</sequence>
<comment type="subcellular location">
    <subcellularLocation>
        <location evidence="1">Endomembrane system</location>
        <topology evidence="1">Multi-pass membrane protein</topology>
    </subcellularLocation>
</comment>
<feature type="transmembrane region" description="Helical" evidence="4">
    <location>
        <begin position="190"/>
        <end position="216"/>
    </location>
</feature>
<evidence type="ECO:0000256" key="2">
    <source>
        <dbReference type="ARBA" id="ARBA00022842"/>
    </source>
</evidence>
<evidence type="ECO:0000259" key="5">
    <source>
        <dbReference type="SMART" id="SM00831"/>
    </source>
</evidence>
<dbReference type="Gene3D" id="1.20.5.170">
    <property type="match status" value="1"/>
</dbReference>
<dbReference type="FunFam" id="1.20.5.170:FF:000029">
    <property type="entry name" value="Calcium-transporting ATPase"/>
    <property type="match status" value="1"/>
</dbReference>
<dbReference type="InterPro" id="IPR024750">
    <property type="entry name" value="Ca_ATPase_N_dom"/>
</dbReference>
<dbReference type="AlphaFoldDB" id="A0A0K9PG38"/>
<keyword evidence="4" id="KW-0472">Membrane</keyword>
<feature type="domain" description="Cation-transporting P-type ATPase N-terminal" evidence="5">
    <location>
        <begin position="148"/>
        <end position="218"/>
    </location>
</feature>
<keyword evidence="4" id="KW-0812">Transmembrane</keyword>
<keyword evidence="4" id="KW-1133">Transmembrane helix</keyword>
<feature type="compositionally biased region" description="Acidic residues" evidence="3">
    <location>
        <begin position="30"/>
        <end position="41"/>
    </location>
</feature>
<evidence type="ECO:0000313" key="6">
    <source>
        <dbReference type="EMBL" id="KMZ67926.1"/>
    </source>
</evidence>
<dbReference type="Pfam" id="PF12515">
    <property type="entry name" value="CaATP_NAI"/>
    <property type="match status" value="1"/>
</dbReference>
<dbReference type="InterPro" id="IPR023298">
    <property type="entry name" value="ATPase_P-typ_TM_dom_sf"/>
</dbReference>
<evidence type="ECO:0000256" key="4">
    <source>
        <dbReference type="SAM" id="Phobius"/>
    </source>
</evidence>
<feature type="compositionally biased region" description="Basic and acidic residues" evidence="3">
    <location>
        <begin position="17"/>
        <end position="29"/>
    </location>
</feature>
<feature type="region of interest" description="Disordered" evidence="3">
    <location>
        <begin position="1"/>
        <end position="44"/>
    </location>
</feature>
<dbReference type="OMA" id="EIATSHW"/>
<name>A0A0K9PG38_ZOSMR</name>
<accession>A0A0K9PG38</accession>
<organism evidence="6 7">
    <name type="scientific">Zostera marina</name>
    <name type="common">Eelgrass</name>
    <dbReference type="NCBI Taxonomy" id="29655"/>
    <lineage>
        <taxon>Eukaryota</taxon>
        <taxon>Viridiplantae</taxon>
        <taxon>Streptophyta</taxon>
        <taxon>Embryophyta</taxon>
        <taxon>Tracheophyta</taxon>
        <taxon>Spermatophyta</taxon>
        <taxon>Magnoliopsida</taxon>
        <taxon>Liliopsida</taxon>
        <taxon>Zosteraceae</taxon>
        <taxon>Zostera</taxon>
    </lineage>
</organism>
<dbReference type="SUPFAM" id="SSF81665">
    <property type="entry name" value="Calcium ATPase, transmembrane domain M"/>
    <property type="match status" value="1"/>
</dbReference>
<protein>
    <recommendedName>
        <fullName evidence="5">Cation-transporting P-type ATPase N-terminal domain-containing protein</fullName>
    </recommendedName>
</protein>
<dbReference type="GO" id="GO:0012505">
    <property type="term" value="C:endomembrane system"/>
    <property type="evidence" value="ECO:0007669"/>
    <property type="project" value="UniProtKB-SubCell"/>
</dbReference>
<feature type="compositionally biased region" description="Polar residues" evidence="3">
    <location>
        <begin position="1"/>
        <end position="13"/>
    </location>
</feature>
<dbReference type="SMART" id="SM00831">
    <property type="entry name" value="Cation_ATPase_N"/>
    <property type="match status" value="1"/>
</dbReference>
<reference evidence="7" key="1">
    <citation type="journal article" date="2016" name="Nature">
        <title>The genome of the seagrass Zostera marina reveals angiosperm adaptation to the sea.</title>
        <authorList>
            <person name="Olsen J.L."/>
            <person name="Rouze P."/>
            <person name="Verhelst B."/>
            <person name="Lin Y.-C."/>
            <person name="Bayer T."/>
            <person name="Collen J."/>
            <person name="Dattolo E."/>
            <person name="De Paoli E."/>
            <person name="Dittami S."/>
            <person name="Maumus F."/>
            <person name="Michel G."/>
            <person name="Kersting A."/>
            <person name="Lauritano C."/>
            <person name="Lohaus R."/>
            <person name="Toepel M."/>
            <person name="Tonon T."/>
            <person name="Vanneste K."/>
            <person name="Amirebrahimi M."/>
            <person name="Brakel J."/>
            <person name="Bostroem C."/>
            <person name="Chovatia M."/>
            <person name="Grimwood J."/>
            <person name="Jenkins J.W."/>
            <person name="Jueterbock A."/>
            <person name="Mraz A."/>
            <person name="Stam W.T."/>
            <person name="Tice H."/>
            <person name="Bornberg-Bauer E."/>
            <person name="Green P.J."/>
            <person name="Pearson G.A."/>
            <person name="Procaccini G."/>
            <person name="Duarte C.M."/>
            <person name="Schmutz J."/>
            <person name="Reusch T.B.H."/>
            <person name="Van de Peer Y."/>
        </authorList>
    </citation>
    <scope>NUCLEOTIDE SEQUENCE [LARGE SCALE GENOMIC DNA]</scope>
    <source>
        <strain evidence="7">cv. Finnish</strain>
    </source>
</reference>
<dbReference type="Pfam" id="PF00690">
    <property type="entry name" value="Cation_ATPase_N"/>
    <property type="match status" value="1"/>
</dbReference>
<keyword evidence="7" id="KW-1185">Reference proteome</keyword>
<dbReference type="PANTHER" id="PTHR24093:SF369">
    <property type="entry name" value="CALCIUM-TRANSPORTING ATPASE"/>
    <property type="match status" value="1"/>
</dbReference>
<dbReference type="EMBL" id="LFYR01000874">
    <property type="protein sequence ID" value="KMZ67926.1"/>
    <property type="molecule type" value="Genomic_DNA"/>
</dbReference>
<keyword evidence="2" id="KW-0460">Magnesium</keyword>